<dbReference type="PRINTS" id="PR00081">
    <property type="entry name" value="GDHRDH"/>
</dbReference>
<sequence length="339" mass="36608">MAAMARTVVPVALLSALLFAPAELIEQYLGADFARNTFPRLVQPVLKALVGLGIARALNRALNSLATNNWRISSSPPTGSWDWPKEIAVVTGGCSGIGLALVEGLAARGVRVAVLDVSEPPPAIKYNPKVTYFECDVTSLQQVADTADAVRKSMGGNPTILINNAGIARFNSILDIPEQSLRQVLGVNLMALWFTTKQFLPAMIKENKGHIVTVASLASFIALPMSIEYSATKAGALAFHEGLTCEIKHLHKAPGIKTTVVHPNFVRTAMTIPHATRIERTQKMMSVEDISKPVLERVFSGRGGQLVLPARLDVVTGIRGWPSWMQEALRDVLGRASCR</sequence>
<evidence type="ECO:0000256" key="3">
    <source>
        <dbReference type="RuleBase" id="RU000363"/>
    </source>
</evidence>
<gene>
    <name evidence="5" type="ORF">FJTKL_06010</name>
</gene>
<dbReference type="PANTHER" id="PTHR24322:SF736">
    <property type="entry name" value="RETINOL DEHYDROGENASE 10"/>
    <property type="match status" value="1"/>
</dbReference>
<reference evidence="5 6" key="1">
    <citation type="submission" date="2024-03" db="EMBL/GenBank/DDBJ databases">
        <title>A high-quality draft genome sequence of Diaporthe vaccinii, a causative agent of upright dieback and viscid rot disease in cranberry plants.</title>
        <authorList>
            <person name="Sarrasin M."/>
            <person name="Lang B.F."/>
            <person name="Burger G."/>
        </authorList>
    </citation>
    <scope>NUCLEOTIDE SEQUENCE [LARGE SCALE GENOMIC DNA]</scope>
    <source>
        <strain evidence="5 6">IS7</strain>
    </source>
</reference>
<keyword evidence="6" id="KW-1185">Reference proteome</keyword>
<dbReference type="PRINTS" id="PR00080">
    <property type="entry name" value="SDRFAMILY"/>
</dbReference>
<dbReference type="Pfam" id="PF00106">
    <property type="entry name" value="adh_short"/>
    <property type="match status" value="1"/>
</dbReference>
<keyword evidence="4" id="KW-0732">Signal</keyword>
<dbReference type="EMBL" id="JBAWTH010000217">
    <property type="protein sequence ID" value="KAL2272795.1"/>
    <property type="molecule type" value="Genomic_DNA"/>
</dbReference>
<evidence type="ECO:0000313" key="6">
    <source>
        <dbReference type="Proteomes" id="UP001600888"/>
    </source>
</evidence>
<dbReference type="InterPro" id="IPR002347">
    <property type="entry name" value="SDR_fam"/>
</dbReference>
<feature type="chain" id="PRO_5046226453" evidence="4">
    <location>
        <begin position="25"/>
        <end position="339"/>
    </location>
</feature>
<evidence type="ECO:0000256" key="2">
    <source>
        <dbReference type="ARBA" id="ARBA00023002"/>
    </source>
</evidence>
<dbReference type="Proteomes" id="UP001600888">
    <property type="component" value="Unassembled WGS sequence"/>
</dbReference>
<organism evidence="5 6">
    <name type="scientific">Diaporthe vaccinii</name>
    <dbReference type="NCBI Taxonomy" id="105482"/>
    <lineage>
        <taxon>Eukaryota</taxon>
        <taxon>Fungi</taxon>
        <taxon>Dikarya</taxon>
        <taxon>Ascomycota</taxon>
        <taxon>Pezizomycotina</taxon>
        <taxon>Sordariomycetes</taxon>
        <taxon>Sordariomycetidae</taxon>
        <taxon>Diaporthales</taxon>
        <taxon>Diaporthaceae</taxon>
        <taxon>Diaporthe</taxon>
        <taxon>Diaporthe eres species complex</taxon>
    </lineage>
</organism>
<keyword evidence="2" id="KW-0560">Oxidoreductase</keyword>
<dbReference type="Gene3D" id="3.40.50.720">
    <property type="entry name" value="NAD(P)-binding Rossmann-like Domain"/>
    <property type="match status" value="1"/>
</dbReference>
<comment type="similarity">
    <text evidence="1 3">Belongs to the short-chain dehydrogenases/reductases (SDR) family.</text>
</comment>
<comment type="caution">
    <text evidence="5">The sequence shown here is derived from an EMBL/GenBank/DDBJ whole genome shotgun (WGS) entry which is preliminary data.</text>
</comment>
<evidence type="ECO:0000256" key="1">
    <source>
        <dbReference type="ARBA" id="ARBA00006484"/>
    </source>
</evidence>
<dbReference type="SUPFAM" id="SSF51735">
    <property type="entry name" value="NAD(P)-binding Rossmann-fold domains"/>
    <property type="match status" value="1"/>
</dbReference>
<evidence type="ECO:0000313" key="5">
    <source>
        <dbReference type="EMBL" id="KAL2272795.1"/>
    </source>
</evidence>
<evidence type="ECO:0000256" key="4">
    <source>
        <dbReference type="SAM" id="SignalP"/>
    </source>
</evidence>
<accession>A0ABR4DQX1</accession>
<protein>
    <submittedName>
        <fullName evidence="5">Uncharacterized protein</fullName>
    </submittedName>
</protein>
<dbReference type="InterPro" id="IPR036291">
    <property type="entry name" value="NAD(P)-bd_dom_sf"/>
</dbReference>
<dbReference type="PANTHER" id="PTHR24322">
    <property type="entry name" value="PKSB"/>
    <property type="match status" value="1"/>
</dbReference>
<feature type="signal peptide" evidence="4">
    <location>
        <begin position="1"/>
        <end position="24"/>
    </location>
</feature>
<proteinExistence type="inferred from homology"/>
<name>A0ABR4DQX1_9PEZI</name>